<dbReference type="CDD" id="cd12820">
    <property type="entry name" value="LbR_YadA-like"/>
    <property type="match status" value="2"/>
</dbReference>
<dbReference type="eggNOG" id="COG5295">
    <property type="taxonomic scope" value="Bacteria"/>
</dbReference>
<feature type="domain" description="Trimeric autotransporter adhesin YadA-like head" evidence="13">
    <location>
        <begin position="130"/>
        <end position="156"/>
    </location>
</feature>
<dbReference type="KEGG" id="sri:SELR_03740"/>
<feature type="domain" description="Trimeric autotransporter adhesin YadA-like head" evidence="13">
    <location>
        <begin position="87"/>
        <end position="113"/>
    </location>
</feature>
<comment type="similarity">
    <text evidence="3">Belongs to the autotransporter-2 (AT-2) (TC 1.B.40) family.</text>
</comment>
<sequence>MAALLTSACVLCGSQPAALGADAGVTGTPAERADTASAWGNDTHATGDYSSAWGTGATASGKYSTAFGYAAKATQNGALAFGYYTNAEGFYSTAWGSTTTAKGYVSTAFGLYSTAEALNSLAALGGKTTADAENSAAIGNGAQATLADAIALGSGAIADRAAGATGAAYQGTNTGAAWVSTHNAIAVGSDDTESPVTRQIIGVAAGTKDTDAVNVAQLKAAIGSVSGSGSGSSGSSSIGGISTDQLYAEVRPAADGNFIKKEQTTAANLTALDTQLATKADASEVRLTADGTYVKKDQSAATNLITLDTQLAGKADLSALTELQTTVAALQNSGTGTGSITPGTIQEQDSGYVTGDTVYNYLNNESLQLGTTSQQIAIGKDSKASGNDSIAIGEGNKASGNKAIAIGYGNQVTGERSGAFGDPSIIDGSDSYGVGNDNNIGGNNTFVLGNNVTANGNNTFVLGNNVTANVDNAVVLGNESAAEANAVSVGSSGNERQIKHVADGTDDTDAATVGQLKTTNTNVTNLTSNMKQLNSSINKLDSRINKVGAGAAALAALRPLETDDKFSMAMGVGNYRNATAAAIGLFYRPSDTVMVSLGGSMGNGENMINAGLSIALGRGGTSTSKSALLKKIAAQNETIAQQGAEIQALKEALARLEAKIDQK</sequence>
<evidence type="ECO:0000256" key="2">
    <source>
        <dbReference type="ARBA" id="ARBA00004442"/>
    </source>
</evidence>
<dbReference type="InterPro" id="IPR045584">
    <property type="entry name" value="Pilin-like"/>
</dbReference>
<keyword evidence="11" id="KW-0175">Coiled coil</keyword>
<dbReference type="GO" id="GO:0009279">
    <property type="term" value="C:cell outer membrane"/>
    <property type="evidence" value="ECO:0007669"/>
    <property type="project" value="UniProtKB-SubCell"/>
</dbReference>
<dbReference type="Pfam" id="PF05658">
    <property type="entry name" value="YadA_head"/>
    <property type="match status" value="5"/>
</dbReference>
<feature type="domain" description="Trimeric autotransporter adhesin YadA-like stalk" evidence="14">
    <location>
        <begin position="199"/>
        <end position="234"/>
    </location>
</feature>
<comment type="subcellular location">
    <subcellularLocation>
        <location evidence="2">Cell outer membrane</location>
    </subcellularLocation>
    <subcellularLocation>
        <location evidence="1">Cell surface</location>
    </subcellularLocation>
</comment>
<reference evidence="15 16" key="1">
    <citation type="submission" date="2011-10" db="EMBL/GenBank/DDBJ databases">
        <title>Whole genome sequence of Selenomonas ruminantium subsp. lactilytica TAM6421.</title>
        <authorList>
            <person name="Oguchi A."/>
            <person name="Ankai A."/>
            <person name="Kaneko J."/>
            <person name="Yamada-Narita S."/>
            <person name="Fukui S."/>
            <person name="Takahashi M."/>
            <person name="Onodera T."/>
            <person name="Kojima S."/>
            <person name="Fushimi T."/>
            <person name="Abe N."/>
            <person name="Kamio Y."/>
            <person name="Yamazaki S."/>
            <person name="Fujita N."/>
        </authorList>
    </citation>
    <scope>NUCLEOTIDE SEQUENCE [LARGE SCALE GENOMIC DNA]</scope>
    <source>
        <strain evidence="16">NBRC 103574 / TAM6421</strain>
    </source>
</reference>
<dbReference type="InterPro" id="IPR005594">
    <property type="entry name" value="YadA_C"/>
</dbReference>
<feature type="domain" description="Trimeric autotransporter adhesin YadA-like head" evidence="13">
    <location>
        <begin position="59"/>
        <end position="84"/>
    </location>
</feature>
<dbReference type="InterPro" id="IPR008640">
    <property type="entry name" value="Adhesin_Head_dom"/>
</dbReference>
<evidence type="ECO:0000259" key="13">
    <source>
        <dbReference type="Pfam" id="PF05658"/>
    </source>
</evidence>
<evidence type="ECO:0000313" key="15">
    <source>
        <dbReference type="EMBL" id="BAL82082.1"/>
    </source>
</evidence>
<dbReference type="Gene3D" id="2.150.10.10">
    <property type="entry name" value="Serralysin-like metalloprotease, C-terminal"/>
    <property type="match status" value="3"/>
</dbReference>
<gene>
    <name evidence="15" type="ordered locus">SELR_03740</name>
</gene>
<keyword evidence="7" id="KW-0732">Signal</keyword>
<name>I0GMU5_SELRL</name>
<dbReference type="AlphaFoldDB" id="I0GMU5"/>
<keyword evidence="5" id="KW-1134">Transmembrane beta strand</keyword>
<dbReference type="Pfam" id="PF05662">
    <property type="entry name" value="YadA_stalk"/>
    <property type="match status" value="2"/>
</dbReference>
<evidence type="ECO:0000256" key="11">
    <source>
        <dbReference type="SAM" id="Coils"/>
    </source>
</evidence>
<feature type="domain" description="Trimeric autotransporter adhesin YadA-like C-terminal membrane anchor" evidence="12">
    <location>
        <begin position="563"/>
        <end position="614"/>
    </location>
</feature>
<evidence type="ECO:0000256" key="6">
    <source>
        <dbReference type="ARBA" id="ARBA00022692"/>
    </source>
</evidence>
<dbReference type="SUPFAM" id="SSF54523">
    <property type="entry name" value="Pili subunits"/>
    <property type="match status" value="1"/>
</dbReference>
<keyword evidence="10" id="KW-0998">Cell outer membrane</keyword>
<dbReference type="Gene3D" id="3.30.1300.30">
    <property type="entry name" value="GSPII I/J protein-like"/>
    <property type="match status" value="1"/>
</dbReference>
<evidence type="ECO:0000256" key="7">
    <source>
        <dbReference type="ARBA" id="ARBA00022729"/>
    </source>
</evidence>
<dbReference type="EMBL" id="AP012292">
    <property type="protein sequence ID" value="BAL82082.1"/>
    <property type="molecule type" value="Genomic_DNA"/>
</dbReference>
<dbReference type="Pfam" id="PF03895">
    <property type="entry name" value="YadA_anchor"/>
    <property type="match status" value="1"/>
</dbReference>
<feature type="coiled-coil region" evidence="11">
    <location>
        <begin position="632"/>
        <end position="659"/>
    </location>
</feature>
<evidence type="ECO:0000256" key="1">
    <source>
        <dbReference type="ARBA" id="ARBA00004241"/>
    </source>
</evidence>
<evidence type="ECO:0008006" key="17">
    <source>
        <dbReference type="Google" id="ProtNLM"/>
    </source>
</evidence>
<evidence type="ECO:0000259" key="12">
    <source>
        <dbReference type="Pfam" id="PF03895"/>
    </source>
</evidence>
<evidence type="ECO:0000256" key="9">
    <source>
        <dbReference type="ARBA" id="ARBA00023136"/>
    </source>
</evidence>
<evidence type="ECO:0000256" key="3">
    <source>
        <dbReference type="ARBA" id="ARBA00005848"/>
    </source>
</evidence>
<dbReference type="GO" id="GO:0015031">
    <property type="term" value="P:protein transport"/>
    <property type="evidence" value="ECO:0007669"/>
    <property type="project" value="UniProtKB-KW"/>
</dbReference>
<evidence type="ECO:0000259" key="14">
    <source>
        <dbReference type="Pfam" id="PF05662"/>
    </source>
</evidence>
<dbReference type="HOGENOM" id="CLU_413804_0_0_9"/>
<dbReference type="SUPFAM" id="SSF101967">
    <property type="entry name" value="Adhesin YadA, collagen-binding domain"/>
    <property type="match status" value="2"/>
</dbReference>
<evidence type="ECO:0000256" key="10">
    <source>
        <dbReference type="ARBA" id="ARBA00023237"/>
    </source>
</evidence>
<dbReference type="InterPro" id="IPR011049">
    <property type="entry name" value="Serralysin-like_metalloprot_C"/>
</dbReference>
<protein>
    <recommendedName>
        <fullName evidence="17">Head domain of trimeric autotransporter adhesin</fullName>
    </recommendedName>
</protein>
<evidence type="ECO:0000256" key="4">
    <source>
        <dbReference type="ARBA" id="ARBA00022448"/>
    </source>
</evidence>
<evidence type="ECO:0000313" key="16">
    <source>
        <dbReference type="Proteomes" id="UP000007887"/>
    </source>
</evidence>
<keyword evidence="8" id="KW-0653">Protein transport</keyword>
<accession>I0GMU5</accession>
<dbReference type="Proteomes" id="UP000007887">
    <property type="component" value="Chromosome"/>
</dbReference>
<keyword evidence="6" id="KW-0812">Transmembrane</keyword>
<dbReference type="PATRIC" id="fig|927704.6.peg.385"/>
<evidence type="ECO:0000256" key="5">
    <source>
        <dbReference type="ARBA" id="ARBA00022452"/>
    </source>
</evidence>
<keyword evidence="9" id="KW-0472">Membrane</keyword>
<feature type="domain" description="Trimeric autotransporter adhesin YadA-like head" evidence="13">
    <location>
        <begin position="398"/>
        <end position="421"/>
    </location>
</feature>
<feature type="domain" description="Trimeric autotransporter adhesin YadA-like stalk" evidence="14">
    <location>
        <begin position="497"/>
        <end position="538"/>
    </location>
</feature>
<keyword evidence="4" id="KW-0813">Transport</keyword>
<proteinExistence type="inferred from homology"/>
<dbReference type="InterPro" id="IPR008635">
    <property type="entry name" value="Coiled_stalk_dom"/>
</dbReference>
<organism evidence="15 16">
    <name type="scientific">Selenomonas ruminantium subsp. lactilytica (strain NBRC 103574 / TAM6421)</name>
    <dbReference type="NCBI Taxonomy" id="927704"/>
    <lineage>
        <taxon>Bacteria</taxon>
        <taxon>Bacillati</taxon>
        <taxon>Bacillota</taxon>
        <taxon>Negativicutes</taxon>
        <taxon>Selenomonadales</taxon>
        <taxon>Selenomonadaceae</taxon>
        <taxon>Selenomonas</taxon>
    </lineage>
</organism>
<evidence type="ECO:0000256" key="8">
    <source>
        <dbReference type="ARBA" id="ARBA00022927"/>
    </source>
</evidence>
<feature type="domain" description="Trimeric autotransporter adhesin YadA-like head" evidence="13">
    <location>
        <begin position="376"/>
        <end position="393"/>
    </location>
</feature>
<dbReference type="GO" id="GO:0009986">
    <property type="term" value="C:cell surface"/>
    <property type="evidence" value="ECO:0007669"/>
    <property type="project" value="UniProtKB-SubCell"/>
</dbReference>